<evidence type="ECO:0000313" key="11">
    <source>
        <dbReference type="Proteomes" id="UP000003240"/>
    </source>
</evidence>
<dbReference type="PRINTS" id="PR00919">
    <property type="entry name" value="THERMOPTASE"/>
</dbReference>
<dbReference type="GO" id="GO:0004177">
    <property type="term" value="F:aminopeptidase activity"/>
    <property type="evidence" value="ECO:0007669"/>
    <property type="project" value="UniProtKB-KW"/>
</dbReference>
<evidence type="ECO:0000313" key="10">
    <source>
        <dbReference type="EMBL" id="EGO65899.1"/>
    </source>
</evidence>
<dbReference type="GO" id="GO:0046872">
    <property type="term" value="F:metal ion binding"/>
    <property type="evidence" value="ECO:0007669"/>
    <property type="project" value="UniProtKB-KW"/>
</dbReference>
<sequence>MNQSMMEKYASLIVQIGVNIQPGQTLVINSPIECAAFTRLVAQQAYAQGARDVVISWKDELFGKIRFLQAPEEVFSEFPEWQREFYLSYARRGAAFVSIAASDPELLKDVNPQRVAKAQKASNIALEEYREKLMSNQNAWCVVSIPTDSWAVKVFPALPAPQAVAALWEAILKAVRVDAPDPVAAWEKHKENLQKSLEFMNSHRFRFLRYKNSLGTDFTVELPEDHLWLGGSERTPGGIEFIANMPTEEVFTLPKKDGANGRVVSSKPLNYNGTVIDKFSLTFQQGKVVDFQAEKGYEVLQQLIHTDEGARYLGEVALVPYDSPLSRANILFLNTLFDENASCHLALGKAYPVCLKNGDRMSKEELSRKGVNDSLVHVDFMLGTEDLEITGTTAAGQEIPVFKNGNFSI</sequence>
<dbReference type="AlphaFoldDB" id="F7NDN7"/>
<evidence type="ECO:0000256" key="9">
    <source>
        <dbReference type="ARBA" id="ARBA00023049"/>
    </source>
</evidence>
<keyword evidence="8" id="KW-0378">Hydrolase</keyword>
<evidence type="ECO:0000256" key="2">
    <source>
        <dbReference type="ARBA" id="ARBA00001946"/>
    </source>
</evidence>
<proteinExistence type="inferred from homology"/>
<dbReference type="Gene3D" id="3.40.1830.10">
    <property type="entry name" value="Thermophilic metalloprotease (M29)"/>
    <property type="match status" value="1"/>
</dbReference>
<keyword evidence="5 10" id="KW-0031">Aminopeptidase</keyword>
<name>F7NDN7_9FIRM</name>
<dbReference type="OrthoDB" id="9803993at2"/>
<dbReference type="Proteomes" id="UP000003240">
    <property type="component" value="Unassembled WGS sequence"/>
</dbReference>
<organism evidence="10 11">
    <name type="scientific">Acetonema longum DSM 6540</name>
    <dbReference type="NCBI Taxonomy" id="1009370"/>
    <lineage>
        <taxon>Bacteria</taxon>
        <taxon>Bacillati</taxon>
        <taxon>Bacillota</taxon>
        <taxon>Negativicutes</taxon>
        <taxon>Acetonemataceae</taxon>
        <taxon>Acetonema</taxon>
    </lineage>
</organism>
<dbReference type="eggNOG" id="COG2309">
    <property type="taxonomic scope" value="Bacteria"/>
</dbReference>
<comment type="cofactor">
    <cofactor evidence="3">
        <name>Zn(2+)</name>
        <dbReference type="ChEBI" id="CHEBI:29105"/>
    </cofactor>
</comment>
<comment type="similarity">
    <text evidence="4">Belongs to the peptidase M29 family.</text>
</comment>
<dbReference type="STRING" id="1009370.ALO_00720"/>
<evidence type="ECO:0000256" key="1">
    <source>
        <dbReference type="ARBA" id="ARBA00001941"/>
    </source>
</evidence>
<dbReference type="EMBL" id="AFGF01000007">
    <property type="protein sequence ID" value="EGO65899.1"/>
    <property type="molecule type" value="Genomic_DNA"/>
</dbReference>
<dbReference type="Pfam" id="PF02073">
    <property type="entry name" value="Peptidase_M29"/>
    <property type="match status" value="1"/>
</dbReference>
<evidence type="ECO:0000256" key="3">
    <source>
        <dbReference type="ARBA" id="ARBA00001947"/>
    </source>
</evidence>
<dbReference type="InterPro" id="IPR035097">
    <property type="entry name" value="M29_N-terminal"/>
</dbReference>
<dbReference type="SUPFAM" id="SSF144052">
    <property type="entry name" value="Thermophilic metalloprotease-like"/>
    <property type="match status" value="1"/>
</dbReference>
<comment type="caution">
    <text evidence="10">The sequence shown here is derived from an EMBL/GenBank/DDBJ whole genome shotgun (WGS) entry which is preliminary data.</text>
</comment>
<dbReference type="PANTHER" id="PTHR34448">
    <property type="entry name" value="AMINOPEPTIDASE"/>
    <property type="match status" value="1"/>
</dbReference>
<gene>
    <name evidence="10" type="ORF">ALO_00720</name>
</gene>
<evidence type="ECO:0000256" key="4">
    <source>
        <dbReference type="ARBA" id="ARBA00008236"/>
    </source>
</evidence>
<keyword evidence="7" id="KW-0479">Metal-binding</keyword>
<dbReference type="GO" id="GO:0006508">
    <property type="term" value="P:proteolysis"/>
    <property type="evidence" value="ECO:0007669"/>
    <property type="project" value="UniProtKB-KW"/>
</dbReference>
<dbReference type="InterPro" id="IPR000787">
    <property type="entry name" value="Peptidase_M29"/>
</dbReference>
<evidence type="ECO:0000256" key="7">
    <source>
        <dbReference type="ARBA" id="ARBA00022723"/>
    </source>
</evidence>
<protein>
    <submittedName>
        <fullName evidence="10">Peptidase M29 aminopeptidase II</fullName>
    </submittedName>
</protein>
<comment type="cofactor">
    <cofactor evidence="1">
        <name>Co(2+)</name>
        <dbReference type="ChEBI" id="CHEBI:48828"/>
    </cofactor>
</comment>
<keyword evidence="6" id="KW-0645">Protease</keyword>
<keyword evidence="11" id="KW-1185">Reference proteome</keyword>
<dbReference type="GO" id="GO:0008237">
    <property type="term" value="F:metallopeptidase activity"/>
    <property type="evidence" value="ECO:0007669"/>
    <property type="project" value="UniProtKB-KW"/>
</dbReference>
<evidence type="ECO:0000256" key="8">
    <source>
        <dbReference type="ARBA" id="ARBA00022801"/>
    </source>
</evidence>
<keyword evidence="9" id="KW-0482">Metalloprotease</keyword>
<comment type="cofactor">
    <cofactor evidence="2">
        <name>Mg(2+)</name>
        <dbReference type="ChEBI" id="CHEBI:18420"/>
    </cofactor>
</comment>
<dbReference type="RefSeq" id="WP_004573059.1">
    <property type="nucleotide sequence ID" value="NZ_AFGF01000007.1"/>
</dbReference>
<reference evidence="10 11" key="1">
    <citation type="journal article" date="2011" name="EMBO J.">
        <title>Structural diversity of bacterial flagellar motors.</title>
        <authorList>
            <person name="Chen S."/>
            <person name="Beeby M."/>
            <person name="Murphy G.E."/>
            <person name="Leadbetter J.R."/>
            <person name="Hendrixson D.R."/>
            <person name="Briegel A."/>
            <person name="Li Z."/>
            <person name="Shi J."/>
            <person name="Tocheva E.I."/>
            <person name="Muller A."/>
            <person name="Dobro M.J."/>
            <person name="Jensen G.J."/>
        </authorList>
    </citation>
    <scope>NUCLEOTIDE SEQUENCE [LARGE SCALE GENOMIC DNA]</scope>
    <source>
        <strain evidence="10 11">DSM 6540</strain>
    </source>
</reference>
<evidence type="ECO:0000256" key="6">
    <source>
        <dbReference type="ARBA" id="ARBA00022670"/>
    </source>
</evidence>
<accession>F7NDN7</accession>
<dbReference type="InterPro" id="IPR052170">
    <property type="entry name" value="M29_Exopeptidase"/>
</dbReference>
<evidence type="ECO:0000256" key="5">
    <source>
        <dbReference type="ARBA" id="ARBA00022438"/>
    </source>
</evidence>
<dbReference type="PANTHER" id="PTHR34448:SF3">
    <property type="entry name" value="AMINOPEPTIDASE AMPS"/>
    <property type="match status" value="1"/>
</dbReference>
<dbReference type="MEROPS" id="M29.002"/>